<feature type="non-terminal residue" evidence="8">
    <location>
        <position position="1"/>
    </location>
</feature>
<feature type="domain" description="CobW C-terminal" evidence="7">
    <location>
        <begin position="298"/>
        <end position="395"/>
    </location>
</feature>
<dbReference type="InterPro" id="IPR011629">
    <property type="entry name" value="CobW-like_C"/>
</dbReference>
<dbReference type="AlphaFoldDB" id="A0A397CKZ1"/>
<dbReference type="GO" id="GO:0000166">
    <property type="term" value="F:nucleotide binding"/>
    <property type="evidence" value="ECO:0007669"/>
    <property type="project" value="UniProtKB-KW"/>
</dbReference>
<comment type="catalytic activity">
    <reaction evidence="5">
        <text>GTP + H2O = GDP + phosphate + H(+)</text>
        <dbReference type="Rhea" id="RHEA:19669"/>
        <dbReference type="ChEBI" id="CHEBI:15377"/>
        <dbReference type="ChEBI" id="CHEBI:15378"/>
        <dbReference type="ChEBI" id="CHEBI:37565"/>
        <dbReference type="ChEBI" id="CHEBI:43474"/>
        <dbReference type="ChEBI" id="CHEBI:58189"/>
    </reaction>
    <physiologicalReaction direction="left-to-right" evidence="5">
        <dbReference type="Rhea" id="RHEA:19670"/>
    </physiologicalReaction>
</comment>
<evidence type="ECO:0000256" key="6">
    <source>
        <dbReference type="SAM" id="Phobius"/>
    </source>
</evidence>
<dbReference type="GO" id="GO:0005737">
    <property type="term" value="C:cytoplasm"/>
    <property type="evidence" value="ECO:0007669"/>
    <property type="project" value="TreeGrafter"/>
</dbReference>
<evidence type="ECO:0000256" key="2">
    <source>
        <dbReference type="ARBA" id="ARBA00022801"/>
    </source>
</evidence>
<gene>
    <name evidence="8" type="ORF">DYB30_011416</name>
</gene>
<dbReference type="PANTHER" id="PTHR13748:SF62">
    <property type="entry name" value="COBW DOMAIN-CONTAINING PROTEIN"/>
    <property type="match status" value="1"/>
</dbReference>
<proteinExistence type="inferred from homology"/>
<dbReference type="SUPFAM" id="SSF90002">
    <property type="entry name" value="Hypothetical protein YjiA, C-terminal domain"/>
    <property type="match status" value="1"/>
</dbReference>
<dbReference type="SUPFAM" id="SSF52540">
    <property type="entry name" value="P-loop containing nucleoside triphosphate hydrolases"/>
    <property type="match status" value="1"/>
</dbReference>
<dbReference type="VEuPathDB" id="FungiDB:H257_04915"/>
<dbReference type="Gene3D" id="3.40.50.300">
    <property type="entry name" value="P-loop containing nucleotide triphosphate hydrolases"/>
    <property type="match status" value="1"/>
</dbReference>
<evidence type="ECO:0000256" key="3">
    <source>
        <dbReference type="ARBA" id="ARBA00023186"/>
    </source>
</evidence>
<dbReference type="Pfam" id="PF02492">
    <property type="entry name" value="cobW"/>
    <property type="match status" value="1"/>
</dbReference>
<protein>
    <recommendedName>
        <fullName evidence="7">CobW C-terminal domain-containing protein</fullName>
    </recommendedName>
</protein>
<dbReference type="Pfam" id="PF07683">
    <property type="entry name" value="CobW_C"/>
    <property type="match status" value="1"/>
</dbReference>
<dbReference type="SMART" id="SM00833">
    <property type="entry name" value="CobW_C"/>
    <property type="match status" value="1"/>
</dbReference>
<dbReference type="Gene3D" id="3.30.1220.10">
    <property type="entry name" value="CobW-like, C-terminal domain"/>
    <property type="match status" value="1"/>
</dbReference>
<evidence type="ECO:0000313" key="8">
    <source>
        <dbReference type="EMBL" id="RHY48528.1"/>
    </source>
</evidence>
<comment type="similarity">
    <text evidence="4">Belongs to the SIMIBI class G3E GTPase family. ZNG1 subfamily.</text>
</comment>
<evidence type="ECO:0000256" key="4">
    <source>
        <dbReference type="ARBA" id="ARBA00034320"/>
    </source>
</evidence>
<feature type="transmembrane region" description="Helical" evidence="6">
    <location>
        <begin position="20"/>
        <end position="39"/>
    </location>
</feature>
<keyword evidence="6" id="KW-0812">Transmembrane</keyword>
<dbReference type="InterPro" id="IPR003495">
    <property type="entry name" value="CobW/HypB/UreG_nucleotide-bd"/>
</dbReference>
<evidence type="ECO:0000259" key="7">
    <source>
        <dbReference type="SMART" id="SM00833"/>
    </source>
</evidence>
<accession>A0A397CKZ1</accession>
<dbReference type="GO" id="GO:0016787">
    <property type="term" value="F:hydrolase activity"/>
    <property type="evidence" value="ECO:0007669"/>
    <property type="project" value="UniProtKB-KW"/>
</dbReference>
<dbReference type="PANTHER" id="PTHR13748">
    <property type="entry name" value="COBW-RELATED"/>
    <property type="match status" value="1"/>
</dbReference>
<keyword evidence="2" id="KW-0378">Hydrolase</keyword>
<reference evidence="8 9" key="1">
    <citation type="submission" date="2018-08" db="EMBL/GenBank/DDBJ databases">
        <title>Aphanomyces genome sequencing and annotation.</title>
        <authorList>
            <person name="Minardi D."/>
            <person name="Oidtmann B."/>
            <person name="Van Der Giezen M."/>
            <person name="Studholme D.J."/>
        </authorList>
    </citation>
    <scope>NUCLEOTIDE SEQUENCE [LARGE SCALE GENOMIC DNA]</scope>
    <source>
        <strain evidence="8 9">D2</strain>
    </source>
</reference>
<dbReference type="CDD" id="cd03112">
    <property type="entry name" value="CobW-like"/>
    <property type="match status" value="1"/>
</dbReference>
<evidence type="ECO:0000313" key="9">
    <source>
        <dbReference type="Proteomes" id="UP000266643"/>
    </source>
</evidence>
<dbReference type="InterPro" id="IPR036627">
    <property type="entry name" value="CobW-likC_sf"/>
</dbReference>
<dbReference type="InterPro" id="IPR027417">
    <property type="entry name" value="P-loop_NTPase"/>
</dbReference>
<keyword evidence="3" id="KW-0143">Chaperone</keyword>
<evidence type="ECO:0000256" key="1">
    <source>
        <dbReference type="ARBA" id="ARBA00022741"/>
    </source>
</evidence>
<keyword evidence="1" id="KW-0547">Nucleotide-binding</keyword>
<keyword evidence="6" id="KW-0472">Membrane</keyword>
<dbReference type="EMBL" id="QUTD01007835">
    <property type="protein sequence ID" value="RHY48528.1"/>
    <property type="molecule type" value="Genomic_DNA"/>
</dbReference>
<dbReference type="InterPro" id="IPR051316">
    <property type="entry name" value="Zinc-reg_GTPase_activator"/>
</dbReference>
<organism evidence="8 9">
    <name type="scientific">Aphanomyces astaci</name>
    <name type="common">Crayfish plague agent</name>
    <dbReference type="NCBI Taxonomy" id="112090"/>
    <lineage>
        <taxon>Eukaryota</taxon>
        <taxon>Sar</taxon>
        <taxon>Stramenopiles</taxon>
        <taxon>Oomycota</taxon>
        <taxon>Saprolegniomycetes</taxon>
        <taxon>Saprolegniales</taxon>
        <taxon>Verrucalvaceae</taxon>
        <taxon>Aphanomyces</taxon>
    </lineage>
</organism>
<dbReference type="Proteomes" id="UP000266643">
    <property type="component" value="Unassembled WGS sequence"/>
</dbReference>
<keyword evidence="6" id="KW-1133">Transmembrane helix</keyword>
<comment type="caution">
    <text evidence="8">The sequence shown here is derived from an EMBL/GenBank/DDBJ whole genome shotgun (WGS) entry which is preliminary data.</text>
</comment>
<name>A0A397CKZ1_APHAT</name>
<evidence type="ECO:0000256" key="5">
    <source>
        <dbReference type="ARBA" id="ARBA00049117"/>
    </source>
</evidence>
<sequence length="407" mass="45064">LVMSPKPPLTSTTPQWQLYLYAVIFLVLSVVLSNVIAWFKQFRQEARIAQKTTTLTQDAAVATSPTKAVIPVTILTGFLGSGKTTLLNSILSSPDHGFKIMVLENELGAVSIDHDLIANHPREGVVVMQNGCMCCSAPATATTNELERILDQLLEMQAAATDSFDYLIVETTGVADPGPILKTFLELRASRFRLDGVVALVDTSSLLKMDSQQHWPVEMHSQLVYADLIALNKMDLVDGKDIEVDKLKAHIRTINPDATVVECRHSRLPIADLLHIRTFDASRFDFDAVVESKHTKDLDTVVLSATTSLDLGAFGHWLNDVVDSHWKRGIFRMKGFVLDEDGNMWLLQCVLDTYTLAPATDQQHKTKQRALTSQVVVIGLHLDKHALETSFASVVAQHQSSQKDKRV</sequence>